<dbReference type="RefSeq" id="WP_282000754.1">
    <property type="nucleotide sequence ID" value="NZ_AP027151.1"/>
</dbReference>
<gene>
    <name evidence="2" type="ORF">GURASL_35830</name>
</gene>
<protein>
    <submittedName>
        <fullName evidence="2">Lipoprotein</fullName>
    </submittedName>
</protein>
<keyword evidence="2" id="KW-0449">Lipoprotein</keyword>
<proteinExistence type="predicted"/>
<evidence type="ECO:0000313" key="2">
    <source>
        <dbReference type="EMBL" id="BDV44660.1"/>
    </source>
</evidence>
<organism evidence="2 3">
    <name type="scientific">Geotalea uraniireducens</name>
    <dbReference type="NCBI Taxonomy" id="351604"/>
    <lineage>
        <taxon>Bacteria</taxon>
        <taxon>Pseudomonadati</taxon>
        <taxon>Thermodesulfobacteriota</taxon>
        <taxon>Desulfuromonadia</taxon>
        <taxon>Geobacterales</taxon>
        <taxon>Geobacteraceae</taxon>
        <taxon>Geotalea</taxon>
    </lineage>
</organism>
<evidence type="ECO:0000313" key="3">
    <source>
        <dbReference type="Proteomes" id="UP001317705"/>
    </source>
</evidence>
<sequence length="310" mass="32301">MWKRMSALLTMVVALGIASFALLQFQGCGGGGGSGSSSTGTLQLAITDKQSDNFAQVVVSIREIRAVPAGRENAADNDPGLPIVAQFSIPRVIDVMQLQFVQQALGEALLPAGTYSQIRLILEPNPTGQGQTPVNYLVLKTDPATRIPLTTPSAQQSGLKILGPITVKQGQINAVMIDFDPNTAIVARGNGAYNLKPTGIRLVQLAAVLGQYGSITGNVTAFAPWSSATVAVKRRGTINDVDPIASGRIFSNYTSGTWQAPFAAFVPGSTSVSYKTFITANGFQVYSSPAVNVTAGAATDLGDIGLTTSP</sequence>
<dbReference type="EMBL" id="AP027151">
    <property type="protein sequence ID" value="BDV44660.1"/>
    <property type="molecule type" value="Genomic_DNA"/>
</dbReference>
<dbReference type="InterPro" id="IPR025491">
    <property type="entry name" value="DUF4382"/>
</dbReference>
<name>A0ABM8EQC4_9BACT</name>
<dbReference type="Pfam" id="PF14321">
    <property type="entry name" value="DUF4382"/>
    <property type="match status" value="1"/>
</dbReference>
<reference evidence="2 3" key="1">
    <citation type="submission" date="2022-12" db="EMBL/GenBank/DDBJ databases">
        <title>Polyphasic characterization of Geotalea uranireducens NIT-SL11 newly isolated from a complex of sewage sludge and microbially reduced graphene oxide.</title>
        <authorList>
            <person name="Xie L."/>
            <person name="Yoshida N."/>
            <person name="Meng L."/>
        </authorList>
    </citation>
    <scope>NUCLEOTIDE SEQUENCE [LARGE SCALE GENOMIC DNA]</scope>
    <source>
        <strain evidence="2 3">NIT-SL11</strain>
    </source>
</reference>
<dbReference type="Proteomes" id="UP001317705">
    <property type="component" value="Chromosome"/>
</dbReference>
<accession>A0ABM8EQC4</accession>
<evidence type="ECO:0000259" key="1">
    <source>
        <dbReference type="Pfam" id="PF14321"/>
    </source>
</evidence>
<keyword evidence="3" id="KW-1185">Reference proteome</keyword>
<feature type="domain" description="DUF4382" evidence="1">
    <location>
        <begin position="39"/>
        <end position="197"/>
    </location>
</feature>